<dbReference type="EMBL" id="BAABBB010000012">
    <property type="protein sequence ID" value="GAA3535363.1"/>
    <property type="molecule type" value="Genomic_DNA"/>
</dbReference>
<comment type="caution">
    <text evidence="2">The sequence shown here is derived from an EMBL/GenBank/DDBJ whole genome shotgun (WGS) entry which is preliminary data.</text>
</comment>
<reference evidence="3" key="1">
    <citation type="journal article" date="2019" name="Int. J. Syst. Evol. Microbiol.">
        <title>The Global Catalogue of Microorganisms (GCM) 10K type strain sequencing project: providing services to taxonomists for standard genome sequencing and annotation.</title>
        <authorList>
            <consortium name="The Broad Institute Genomics Platform"/>
            <consortium name="The Broad Institute Genome Sequencing Center for Infectious Disease"/>
            <person name="Wu L."/>
            <person name="Ma J."/>
        </authorList>
    </citation>
    <scope>NUCLEOTIDE SEQUENCE [LARGE SCALE GENOMIC DNA]</scope>
    <source>
        <strain evidence="3">JCM 17460</strain>
    </source>
</reference>
<gene>
    <name evidence="2" type="ORF">GCM10022263_24130</name>
</gene>
<evidence type="ECO:0000256" key="1">
    <source>
        <dbReference type="SAM" id="SignalP"/>
    </source>
</evidence>
<keyword evidence="3" id="KW-1185">Reference proteome</keyword>
<proteinExistence type="predicted"/>
<dbReference type="Proteomes" id="UP001500301">
    <property type="component" value="Unassembled WGS sequence"/>
</dbReference>
<feature type="signal peptide" evidence="1">
    <location>
        <begin position="1"/>
        <end position="29"/>
    </location>
</feature>
<evidence type="ECO:0008006" key="4">
    <source>
        <dbReference type="Google" id="ProtNLM"/>
    </source>
</evidence>
<dbReference type="RefSeq" id="WP_218235711.1">
    <property type="nucleotide sequence ID" value="NZ_BAABBB010000012.1"/>
</dbReference>
<sequence>MRTRLAAQTALTCLIALVLTSALVATAPAGGAASRRVEPRDLPSRSEVVHALPGLKGIRLGQVPDQSVRHYAGVCSSWTWTEARSGQARSGDDIWSQRAFDAQVVQFRRKREARAVFASYRSFVRDCGQHWAGVDTTVQRERVPRLGDQRIGYRTTQIPAPETNRAPRHFFTVVVRTGRRLLLLNVQQPAPTRRAQMARLTRVAVDKMG</sequence>
<evidence type="ECO:0000313" key="3">
    <source>
        <dbReference type="Proteomes" id="UP001500301"/>
    </source>
</evidence>
<keyword evidence="1" id="KW-0732">Signal</keyword>
<organism evidence="2 3">
    <name type="scientific">Nocardioides daeguensis</name>
    <dbReference type="NCBI Taxonomy" id="908359"/>
    <lineage>
        <taxon>Bacteria</taxon>
        <taxon>Bacillati</taxon>
        <taxon>Actinomycetota</taxon>
        <taxon>Actinomycetes</taxon>
        <taxon>Propionibacteriales</taxon>
        <taxon>Nocardioidaceae</taxon>
        <taxon>Nocardioides</taxon>
    </lineage>
</organism>
<evidence type="ECO:0000313" key="2">
    <source>
        <dbReference type="EMBL" id="GAA3535363.1"/>
    </source>
</evidence>
<name>A0ABP6VK86_9ACTN</name>
<feature type="chain" id="PRO_5047440724" description="Sensor domain-containing protein" evidence="1">
    <location>
        <begin position="30"/>
        <end position="209"/>
    </location>
</feature>
<accession>A0ABP6VK86</accession>
<protein>
    <recommendedName>
        <fullName evidence="4">Sensor domain-containing protein</fullName>
    </recommendedName>
</protein>